<comment type="caution">
    <text evidence="1">The sequence shown here is derived from an EMBL/GenBank/DDBJ whole genome shotgun (WGS) entry which is preliminary data.</text>
</comment>
<dbReference type="AlphaFoldDB" id="A0AAD4XFN7"/>
<dbReference type="Proteomes" id="UP001202328">
    <property type="component" value="Unassembled WGS sequence"/>
</dbReference>
<organism evidence="1 2">
    <name type="scientific">Papaver atlanticum</name>
    <dbReference type="NCBI Taxonomy" id="357466"/>
    <lineage>
        <taxon>Eukaryota</taxon>
        <taxon>Viridiplantae</taxon>
        <taxon>Streptophyta</taxon>
        <taxon>Embryophyta</taxon>
        <taxon>Tracheophyta</taxon>
        <taxon>Spermatophyta</taxon>
        <taxon>Magnoliopsida</taxon>
        <taxon>Ranunculales</taxon>
        <taxon>Papaveraceae</taxon>
        <taxon>Papaveroideae</taxon>
        <taxon>Papaver</taxon>
    </lineage>
</organism>
<reference evidence="1" key="1">
    <citation type="submission" date="2022-04" db="EMBL/GenBank/DDBJ databases">
        <title>A functionally conserved STORR gene fusion in Papaver species that diverged 16.8 million years ago.</title>
        <authorList>
            <person name="Catania T."/>
        </authorList>
    </citation>
    <scope>NUCLEOTIDE SEQUENCE</scope>
    <source>
        <strain evidence="1">S-188037</strain>
    </source>
</reference>
<proteinExistence type="predicted"/>
<dbReference type="PANTHER" id="PTHR33527">
    <property type="entry name" value="OS07G0274300 PROTEIN"/>
    <property type="match status" value="1"/>
</dbReference>
<name>A0AAD4XFN7_9MAGN</name>
<gene>
    <name evidence="1" type="ORF">MKW98_029511</name>
</gene>
<dbReference type="EMBL" id="JAJJMB010010520">
    <property type="protein sequence ID" value="KAI3908210.1"/>
    <property type="molecule type" value="Genomic_DNA"/>
</dbReference>
<evidence type="ECO:0000313" key="2">
    <source>
        <dbReference type="Proteomes" id="UP001202328"/>
    </source>
</evidence>
<accession>A0AAD4XFN7</accession>
<evidence type="ECO:0000313" key="1">
    <source>
        <dbReference type="EMBL" id="KAI3908210.1"/>
    </source>
</evidence>
<protein>
    <recommendedName>
        <fullName evidence="3">RRM domain-containing protein</fullName>
    </recommendedName>
</protein>
<sequence length="288" mass="32413">MADNFTSEDIKNAYPDGRVLYRRLVRDSGREIVITMQAIALWIFLEGMGFPNLVQKLLKTHEMVVNKILDEAAHCIRWVQSVTPPAPAVNLSDMPLTEGLMGGMRINLMLLYRNRMNVITKVNKTVFGSFAIAFDDMIQEVSGMNFPQLNVLPLVQDLHEGLTYPNHYPEQAAPAVDAPSAYSSVLPNHTALDKDAHLPETKRAIFCTFTREYPVHRNELESFFERSFGEGCIEKITMQQVPDNEHSSWASIIFHSEIPVLAIMQGKETEAISVNGKHVWAGSLERNG</sequence>
<dbReference type="PANTHER" id="PTHR33527:SF14">
    <property type="entry name" value="OS07G0274300 PROTEIN"/>
    <property type="match status" value="1"/>
</dbReference>
<keyword evidence="2" id="KW-1185">Reference proteome</keyword>
<evidence type="ECO:0008006" key="3">
    <source>
        <dbReference type="Google" id="ProtNLM"/>
    </source>
</evidence>